<evidence type="ECO:0000313" key="3">
    <source>
        <dbReference type="EMBL" id="CBF75191.1"/>
    </source>
</evidence>
<dbReference type="PANTHER" id="PTHR39465">
    <property type="entry name" value="DNA LIGASE D, 3'-PHOSPHOESTERASE DOMAIN"/>
    <property type="match status" value="1"/>
</dbReference>
<reference evidence="4" key="2">
    <citation type="journal article" date="2009" name="Fungal Genet. Biol.">
        <title>The 2008 update of the Aspergillus nidulans genome annotation: a community effort.</title>
        <authorList>
            <person name="Wortman J.R."/>
            <person name="Gilsenan J.M."/>
            <person name="Joardar V."/>
            <person name="Deegan J."/>
            <person name="Clutterbuck J."/>
            <person name="Andersen M.R."/>
            <person name="Archer D."/>
            <person name="Bencina M."/>
            <person name="Braus G."/>
            <person name="Coutinho P."/>
            <person name="von Dohren H."/>
            <person name="Doonan J."/>
            <person name="Driessen A.J."/>
            <person name="Durek P."/>
            <person name="Espeso E."/>
            <person name="Fekete E."/>
            <person name="Flipphi M."/>
            <person name="Estrada C.G."/>
            <person name="Geysens S."/>
            <person name="Goldman G."/>
            <person name="de Groot P.W."/>
            <person name="Hansen K."/>
            <person name="Harris S.D."/>
            <person name="Heinekamp T."/>
            <person name="Helmstaedt K."/>
            <person name="Henrissat B."/>
            <person name="Hofmann G."/>
            <person name="Homan T."/>
            <person name="Horio T."/>
            <person name="Horiuchi H."/>
            <person name="James S."/>
            <person name="Jones M."/>
            <person name="Karaffa L."/>
            <person name="Karanyi Z."/>
            <person name="Kato M."/>
            <person name="Keller N."/>
            <person name="Kelly D.E."/>
            <person name="Kiel J.A."/>
            <person name="Kim J.M."/>
            <person name="van der Klei I.J."/>
            <person name="Klis F.M."/>
            <person name="Kovalchuk A."/>
            <person name="Krasevec N."/>
            <person name="Kubicek C.P."/>
            <person name="Liu B."/>
            <person name="Maccabe A."/>
            <person name="Meyer V."/>
            <person name="Mirabito P."/>
            <person name="Miskei M."/>
            <person name="Mos M."/>
            <person name="Mullins J."/>
            <person name="Nelson D.R."/>
            <person name="Nielsen J."/>
            <person name="Oakley B.R."/>
            <person name="Osmani S.A."/>
            <person name="Pakula T."/>
            <person name="Paszewski A."/>
            <person name="Paulsen I."/>
            <person name="Pilsyk S."/>
            <person name="Pocsi I."/>
            <person name="Punt P.J."/>
            <person name="Ram A.F."/>
            <person name="Ren Q."/>
            <person name="Robellet X."/>
            <person name="Robson G."/>
            <person name="Seiboth B."/>
            <person name="van Solingen P."/>
            <person name="Specht T."/>
            <person name="Sun J."/>
            <person name="Taheri-Talesh N."/>
            <person name="Takeshita N."/>
            <person name="Ussery D."/>
            <person name="vanKuyk P.A."/>
            <person name="Visser H."/>
            <person name="van de Vondervoort P.J."/>
            <person name="de Vries R.P."/>
            <person name="Walton J."/>
            <person name="Xiang X."/>
            <person name="Xiong Y."/>
            <person name="Zeng A.P."/>
            <person name="Brandt B.W."/>
            <person name="Cornell M.J."/>
            <person name="van den Hondel C.A."/>
            <person name="Visser J."/>
            <person name="Oliver S.G."/>
            <person name="Turner G."/>
        </authorList>
    </citation>
    <scope>GENOME REANNOTATION</scope>
    <source>
        <strain evidence="4">FGSC A4 / ATCC 38163 / CBS 112.46 / NRRL 194 / M139</strain>
    </source>
</reference>
<feature type="compositionally biased region" description="Basic and acidic residues" evidence="1">
    <location>
        <begin position="1"/>
        <end position="13"/>
    </location>
</feature>
<reference evidence="4" key="1">
    <citation type="journal article" date="2005" name="Nature">
        <title>Sequencing of Aspergillus nidulans and comparative analysis with A. fumigatus and A. oryzae.</title>
        <authorList>
            <person name="Galagan J.E."/>
            <person name="Calvo S.E."/>
            <person name="Cuomo C."/>
            <person name="Ma L.J."/>
            <person name="Wortman J.R."/>
            <person name="Batzoglou S."/>
            <person name="Lee S.I."/>
            <person name="Basturkmen M."/>
            <person name="Spevak C.C."/>
            <person name="Clutterbuck J."/>
            <person name="Kapitonov V."/>
            <person name="Jurka J."/>
            <person name="Scazzocchio C."/>
            <person name="Farman M."/>
            <person name="Butler J."/>
            <person name="Purcell S."/>
            <person name="Harris S."/>
            <person name="Braus G.H."/>
            <person name="Draht O."/>
            <person name="Busch S."/>
            <person name="D'Enfert C."/>
            <person name="Bouchier C."/>
            <person name="Goldman G.H."/>
            <person name="Bell-Pedersen D."/>
            <person name="Griffiths-Jones S."/>
            <person name="Doonan J.H."/>
            <person name="Yu J."/>
            <person name="Vienken K."/>
            <person name="Pain A."/>
            <person name="Freitag M."/>
            <person name="Selker E.U."/>
            <person name="Archer D.B."/>
            <person name="Penalva M.A."/>
            <person name="Oakley B.R."/>
            <person name="Momany M."/>
            <person name="Tanaka T."/>
            <person name="Kumagai T."/>
            <person name="Asai K."/>
            <person name="Machida M."/>
            <person name="Nierman W.C."/>
            <person name="Denning D.W."/>
            <person name="Caddick M."/>
            <person name="Hynes M."/>
            <person name="Paoletti M."/>
            <person name="Fischer R."/>
            <person name="Miller B."/>
            <person name="Dyer P."/>
            <person name="Sachs M.S."/>
            <person name="Osmani S.A."/>
            <person name="Birren B.W."/>
        </authorList>
    </citation>
    <scope>NUCLEOTIDE SEQUENCE [LARGE SCALE GENOMIC DNA]</scope>
    <source>
        <strain evidence="4">FGSC A4 / ATCC 38163 / CBS 112.46 / NRRL 194 / M139</strain>
    </source>
</reference>
<dbReference type="Pfam" id="PF13298">
    <property type="entry name" value="LigD_N"/>
    <property type="match status" value="1"/>
</dbReference>
<dbReference type="HOGENOM" id="CLU_040687_0_0_1"/>
<dbReference type="EMBL" id="BN001302">
    <property type="protein sequence ID" value="CBF75191.1"/>
    <property type="molecule type" value="Genomic_DNA"/>
</dbReference>
<feature type="region of interest" description="Disordered" evidence="1">
    <location>
        <begin position="1"/>
        <end position="32"/>
    </location>
</feature>
<name>Q5B6F5_EMENI</name>
<accession>Q5B6F5</accession>
<feature type="compositionally biased region" description="Basic residues" evidence="1">
    <location>
        <begin position="260"/>
        <end position="269"/>
    </location>
</feature>
<dbReference type="GeneID" id="2873299"/>
<proteinExistence type="predicted"/>
<protein>
    <recommendedName>
        <fullName evidence="2">DNA ligase D 3'-phosphoesterase domain-containing protein</fullName>
    </recommendedName>
</protein>
<feature type="region of interest" description="Disordered" evidence="1">
    <location>
        <begin position="250"/>
        <end position="322"/>
    </location>
</feature>
<dbReference type="PANTHER" id="PTHR39465:SF1">
    <property type="entry name" value="DNA LIGASE D 3'-PHOSPHOESTERASE DOMAIN-CONTAINING PROTEIN"/>
    <property type="match status" value="1"/>
</dbReference>
<dbReference type="AlphaFoldDB" id="Q5B6F5"/>
<dbReference type="InterPro" id="IPR014144">
    <property type="entry name" value="LigD_PE_domain"/>
</dbReference>
<evidence type="ECO:0000313" key="4">
    <source>
        <dbReference type="Proteomes" id="UP000000560"/>
    </source>
</evidence>
<feature type="domain" description="DNA ligase D 3'-phosphoesterase" evidence="2">
    <location>
        <begin position="98"/>
        <end position="239"/>
    </location>
</feature>
<dbReference type="OMA" id="SIHQRKW"/>
<sequence>MNDALDANRRLSTLDRPISPPLTRPLTRTGNDSLSALEAGKEEVDDPLERISAHLHKFTPDRAATPPVAGGSCLIPFDAWKSLYTRNCHASGNHFVIHQHDHPIAGPHYDLRLQFSASSSVSWSVMYGLPGDPNSRRLNRNATETRVHALWNHLIETASEKTGSMIIWDTGVYEVLPDRTKVSNTGPETDDSDQDPEMHSGSGLDSSALPENEKLRNAFQNSKIHLRLHGTRLPKNYTIFLRRDKTDFRSAPTAASLLQKPRKRRRRRVAKAEPRSTSSSESDRETAGPADTQSPGSGKRGRQTDTGTEGEHEHSDAEGGDTDVDFQIRLNNAYPGAVNDIGSIHQRRWFIMLDRAGSGFVPEKASHSKTDLLGKKRWIRGIDKQTGARTGFDPFYVRGPEVERSVVTGRRGPDVVRDEGVQGFVPRKGWTPVLI</sequence>
<dbReference type="OrthoDB" id="2588098at2759"/>
<keyword evidence="4" id="KW-1185">Reference proteome</keyword>
<dbReference type="eggNOG" id="ENOG502SF29">
    <property type="taxonomic scope" value="Eukaryota"/>
</dbReference>
<dbReference type="Proteomes" id="UP000000560">
    <property type="component" value="Chromosome II"/>
</dbReference>
<gene>
    <name evidence="3" type="ORF">ANIA_03875</name>
</gene>
<dbReference type="VEuPathDB" id="FungiDB:AN3875"/>
<organism evidence="3 4">
    <name type="scientific">Emericella nidulans (strain FGSC A4 / ATCC 38163 / CBS 112.46 / NRRL 194 / M139)</name>
    <name type="common">Aspergillus nidulans</name>
    <dbReference type="NCBI Taxonomy" id="227321"/>
    <lineage>
        <taxon>Eukaryota</taxon>
        <taxon>Fungi</taxon>
        <taxon>Dikarya</taxon>
        <taxon>Ascomycota</taxon>
        <taxon>Pezizomycotina</taxon>
        <taxon>Eurotiomycetes</taxon>
        <taxon>Eurotiomycetidae</taxon>
        <taxon>Eurotiales</taxon>
        <taxon>Aspergillaceae</taxon>
        <taxon>Aspergillus</taxon>
        <taxon>Aspergillus subgen. Nidulantes</taxon>
    </lineage>
</organism>
<accession>C8V6D5</accession>
<evidence type="ECO:0000259" key="2">
    <source>
        <dbReference type="Pfam" id="PF13298"/>
    </source>
</evidence>
<evidence type="ECO:0000256" key="1">
    <source>
        <dbReference type="SAM" id="MobiDB-lite"/>
    </source>
</evidence>
<feature type="region of interest" description="Disordered" evidence="1">
    <location>
        <begin position="179"/>
        <end position="209"/>
    </location>
</feature>
<dbReference type="InParanoid" id="Q5B6F5"/>
<dbReference type="KEGG" id="ani:ANIA_03875"/>
<dbReference type="RefSeq" id="XP_661479.1">
    <property type="nucleotide sequence ID" value="XM_656387.1"/>
</dbReference>